<keyword evidence="2" id="KW-1185">Reference proteome</keyword>
<dbReference type="AlphaFoldDB" id="A0A0P1BIV6"/>
<evidence type="ECO:0000313" key="1">
    <source>
        <dbReference type="EMBL" id="CEH15939.1"/>
    </source>
</evidence>
<evidence type="ECO:0000313" key="2">
    <source>
        <dbReference type="Proteomes" id="UP000054845"/>
    </source>
</evidence>
<protein>
    <submittedName>
        <fullName evidence="1">Uncharacterized protein</fullName>
    </submittedName>
</protein>
<sequence>MRIIQVLWSNGPIDTYSSLQLVSTRSLHLAPTGLQIFYAPSPGMSTFRMPSVACPQSLASLNAYIMFSGLVAKSSFVSLTLLNFHAAPFFTGASKI</sequence>
<accession>A0A0P1BIV6</accession>
<dbReference type="EMBL" id="CCYA01000273">
    <property type="protein sequence ID" value="CEH15939.1"/>
    <property type="molecule type" value="Genomic_DNA"/>
</dbReference>
<dbReference type="Proteomes" id="UP000054845">
    <property type="component" value="Unassembled WGS sequence"/>
</dbReference>
<organism evidence="1 2">
    <name type="scientific">Ceraceosorus bombacis</name>
    <dbReference type="NCBI Taxonomy" id="401625"/>
    <lineage>
        <taxon>Eukaryota</taxon>
        <taxon>Fungi</taxon>
        <taxon>Dikarya</taxon>
        <taxon>Basidiomycota</taxon>
        <taxon>Ustilaginomycotina</taxon>
        <taxon>Exobasidiomycetes</taxon>
        <taxon>Ceraceosorales</taxon>
        <taxon>Ceraceosoraceae</taxon>
        <taxon>Ceraceosorus</taxon>
    </lineage>
</organism>
<reference evidence="1 2" key="1">
    <citation type="submission" date="2014-09" db="EMBL/GenBank/DDBJ databases">
        <authorList>
            <person name="Magalhaes I.L.F."/>
            <person name="Oliveira U."/>
            <person name="Santos F.R."/>
            <person name="Vidigal T.H.D.A."/>
            <person name="Brescovit A.D."/>
            <person name="Santos A.J."/>
        </authorList>
    </citation>
    <scope>NUCLEOTIDE SEQUENCE [LARGE SCALE GENOMIC DNA]</scope>
</reference>
<proteinExistence type="predicted"/>
<name>A0A0P1BIV6_9BASI</name>